<proteinExistence type="inferred from homology"/>
<keyword evidence="2" id="KW-0645">Protease</keyword>
<dbReference type="EMBL" id="JAGHQL010000012">
    <property type="protein sequence ID" value="KAH0544880.1"/>
    <property type="molecule type" value="Genomic_DNA"/>
</dbReference>
<evidence type="ECO:0000313" key="10">
    <source>
        <dbReference type="Proteomes" id="UP000698800"/>
    </source>
</evidence>
<dbReference type="GO" id="GO:0005829">
    <property type="term" value="C:cytosol"/>
    <property type="evidence" value="ECO:0007669"/>
    <property type="project" value="TreeGrafter"/>
</dbReference>
<evidence type="ECO:0000256" key="5">
    <source>
        <dbReference type="ARBA" id="ARBA00022833"/>
    </source>
</evidence>
<keyword evidence="6" id="KW-0482">Metalloprotease</keyword>
<reference evidence="9" key="1">
    <citation type="submission" date="2021-03" db="EMBL/GenBank/DDBJ databases">
        <title>Comparative genomics and phylogenomic investigation of the class Geoglossomycetes provide insights into ecological specialization and systematics.</title>
        <authorList>
            <person name="Melie T."/>
            <person name="Pirro S."/>
            <person name="Miller A.N."/>
            <person name="Quandt A."/>
        </authorList>
    </citation>
    <scope>NUCLEOTIDE SEQUENCE</scope>
    <source>
        <strain evidence="9">GBOQ0MN5Z8</strain>
    </source>
</reference>
<accession>A0A9P8IC41</accession>
<evidence type="ECO:0000313" key="9">
    <source>
        <dbReference type="EMBL" id="KAH0544880.1"/>
    </source>
</evidence>
<keyword evidence="5" id="KW-0862">Zinc</keyword>
<dbReference type="GO" id="GO:0043171">
    <property type="term" value="P:peptide catabolic process"/>
    <property type="evidence" value="ECO:0007669"/>
    <property type="project" value="TreeGrafter"/>
</dbReference>
<evidence type="ECO:0000259" key="8">
    <source>
        <dbReference type="Pfam" id="PF00675"/>
    </source>
</evidence>
<evidence type="ECO:0000256" key="4">
    <source>
        <dbReference type="ARBA" id="ARBA00022801"/>
    </source>
</evidence>
<dbReference type="Pfam" id="PF09729">
    <property type="entry name" value="Gti1_Pac2"/>
    <property type="match status" value="1"/>
</dbReference>
<evidence type="ECO:0000256" key="7">
    <source>
        <dbReference type="SAM" id="MobiDB-lite"/>
    </source>
</evidence>
<dbReference type="SUPFAM" id="SSF63411">
    <property type="entry name" value="LuxS/MPP-like metallohydrolase"/>
    <property type="match status" value="1"/>
</dbReference>
<dbReference type="Gene3D" id="3.30.830.10">
    <property type="entry name" value="Metalloenzyme, LuxS/M16 peptidase-like"/>
    <property type="match status" value="2"/>
</dbReference>
<dbReference type="AlphaFoldDB" id="A0A9P8IC41"/>
<sequence>MYEPGQKAARPNFPHLDPGLDSFKHPDHRFAFLSDKASAEMDVGVGVRSYSGRDDSLHHVEHLLFFMDTEKYPKENNYLQYLNANSGWANAYTTATSTNFHFEVAATPNTETPNPSNSNGQSTENKSKEPGVDVRDEFTKLHEREYSANRVELVVLGRESLDVLEYWIVNMFWAVPNKDLPARKWDNGPLLTEEDLLTQVFAKPVATKILVDRPTKCPKMIRNGDLACLTTAASRVHPGSYVAAPRIITGSSLLTSTYVNHIVTANDALRLFEECIQSQHHHIPKRPHQYKRGSLTRSSNVFTYEEDGSGIKYWADGVTWSPSRILDNFLIYRGLERRFSQKRK</sequence>
<name>A0A9P8IC41_9PEZI</name>
<evidence type="ECO:0000256" key="2">
    <source>
        <dbReference type="ARBA" id="ARBA00022670"/>
    </source>
</evidence>
<keyword evidence="4" id="KW-0378">Hydrolase</keyword>
<dbReference type="GO" id="GO:0046872">
    <property type="term" value="F:metal ion binding"/>
    <property type="evidence" value="ECO:0007669"/>
    <property type="project" value="UniProtKB-KW"/>
</dbReference>
<gene>
    <name evidence="9" type="ORF">FGG08_000960</name>
</gene>
<comment type="caution">
    <text evidence="9">The sequence shown here is derived from an EMBL/GenBank/DDBJ whole genome shotgun (WGS) entry which is preliminary data.</text>
</comment>
<dbReference type="GO" id="GO:0005739">
    <property type="term" value="C:mitochondrion"/>
    <property type="evidence" value="ECO:0007669"/>
    <property type="project" value="TreeGrafter"/>
</dbReference>
<dbReference type="Proteomes" id="UP000698800">
    <property type="component" value="Unassembled WGS sequence"/>
</dbReference>
<keyword evidence="10" id="KW-1185">Reference proteome</keyword>
<organism evidence="9 10">
    <name type="scientific">Glutinoglossum americanum</name>
    <dbReference type="NCBI Taxonomy" id="1670608"/>
    <lineage>
        <taxon>Eukaryota</taxon>
        <taxon>Fungi</taxon>
        <taxon>Dikarya</taxon>
        <taxon>Ascomycota</taxon>
        <taxon>Pezizomycotina</taxon>
        <taxon>Geoglossomycetes</taxon>
        <taxon>Geoglossales</taxon>
        <taxon>Geoglossaceae</taxon>
        <taxon>Glutinoglossum</taxon>
    </lineage>
</organism>
<dbReference type="Pfam" id="PF00675">
    <property type="entry name" value="Peptidase_M16"/>
    <property type="match status" value="1"/>
</dbReference>
<dbReference type="GO" id="GO:0051603">
    <property type="term" value="P:proteolysis involved in protein catabolic process"/>
    <property type="evidence" value="ECO:0007669"/>
    <property type="project" value="TreeGrafter"/>
</dbReference>
<dbReference type="GO" id="GO:0004222">
    <property type="term" value="F:metalloendopeptidase activity"/>
    <property type="evidence" value="ECO:0007669"/>
    <property type="project" value="TreeGrafter"/>
</dbReference>
<feature type="region of interest" description="Disordered" evidence="7">
    <location>
        <begin position="106"/>
        <end position="132"/>
    </location>
</feature>
<dbReference type="InterPro" id="IPR050626">
    <property type="entry name" value="Peptidase_M16"/>
</dbReference>
<evidence type="ECO:0000256" key="6">
    <source>
        <dbReference type="ARBA" id="ARBA00023049"/>
    </source>
</evidence>
<dbReference type="InterPro" id="IPR011249">
    <property type="entry name" value="Metalloenz_LuxS/M16"/>
</dbReference>
<evidence type="ECO:0000256" key="3">
    <source>
        <dbReference type="ARBA" id="ARBA00022723"/>
    </source>
</evidence>
<comment type="similarity">
    <text evidence="1">Belongs to the peptidase M16 family.</text>
</comment>
<keyword evidence="3" id="KW-0479">Metal-binding</keyword>
<feature type="domain" description="Peptidase M16 N-terminal" evidence="8">
    <location>
        <begin position="58"/>
        <end position="106"/>
    </location>
</feature>
<dbReference type="PANTHER" id="PTHR43690:SF18">
    <property type="entry name" value="INSULIN-DEGRADING ENZYME-RELATED"/>
    <property type="match status" value="1"/>
</dbReference>
<feature type="compositionally biased region" description="Low complexity" evidence="7">
    <location>
        <begin position="107"/>
        <end position="119"/>
    </location>
</feature>
<evidence type="ECO:0000256" key="1">
    <source>
        <dbReference type="ARBA" id="ARBA00007261"/>
    </source>
</evidence>
<dbReference type="PANTHER" id="PTHR43690">
    <property type="entry name" value="NARDILYSIN"/>
    <property type="match status" value="1"/>
</dbReference>
<protein>
    <recommendedName>
        <fullName evidence="8">Peptidase M16 N-terminal domain-containing protein</fullName>
    </recommendedName>
</protein>
<dbReference type="OrthoDB" id="952271at2759"/>
<dbReference type="InterPro" id="IPR011765">
    <property type="entry name" value="Pept_M16_N"/>
</dbReference>
<dbReference type="InterPro" id="IPR018608">
    <property type="entry name" value="Gti1/Pac2"/>
</dbReference>